<dbReference type="PANTHER" id="PTHR12555:SF21">
    <property type="entry name" value="UBIQUITIN FUSION DEGRADATION PROTEIN 1 HOMOLOG"/>
    <property type="match status" value="1"/>
</dbReference>
<evidence type="ECO:0000259" key="4">
    <source>
        <dbReference type="Pfam" id="PF03152"/>
    </source>
</evidence>
<dbReference type="FunFam" id="2.40.40.50:FF:000001">
    <property type="entry name" value="Ubiquitin fusion degradation protein 1 homolog"/>
    <property type="match status" value="1"/>
</dbReference>
<protein>
    <recommendedName>
        <fullName evidence="8">Ubiquitin fusion degradaton protein</fullName>
    </recommendedName>
</protein>
<dbReference type="OrthoDB" id="422728at2759"/>
<feature type="region of interest" description="Disordered" evidence="3">
    <location>
        <begin position="210"/>
        <end position="232"/>
    </location>
</feature>
<accession>A0A835DK34</accession>
<gene>
    <name evidence="6" type="ORF">HHK36_011027</name>
</gene>
<dbReference type="PANTHER" id="PTHR12555">
    <property type="entry name" value="UBIQUITIN FUSION DEGRADATON PROTEIN 1"/>
    <property type="match status" value="1"/>
</dbReference>
<reference evidence="6 7" key="1">
    <citation type="submission" date="2020-04" db="EMBL/GenBank/DDBJ databases">
        <title>Plant Genome Project.</title>
        <authorList>
            <person name="Zhang R.-G."/>
        </authorList>
    </citation>
    <scope>NUCLEOTIDE SEQUENCE [LARGE SCALE GENOMIC DNA]</scope>
    <source>
        <strain evidence="6">YNK0</strain>
        <tissue evidence="6">Leaf</tissue>
    </source>
</reference>
<sequence>MEISQPCNHVDLESVMLNFCDGLVGYRRMPSSFEQAYRCYPVSVINKLHLDKGDKIVMPPSALNRLASLRIDYPMLFQLYNPSSGRVSHCGVLEFTADEGLVFLPSWMMENMCLQEGDIMQVSNATLSKGNYVKLQPHTKDFLDISDPKAMLLGDNNAKLLLFNTLCSFAACDTIMVTYNSNKYYIDILETKPSFGVSIIETDCEVDFAPPLDYKEPEKPAPSSVPNNAPAEVQEELAKEEPKFSPFTEAVNGTNQSTSASVTARRRSGKLVFGGSNAGQAPIATPKDAAKATSPETPKKEEPKFQAFTGKKHSLRN</sequence>
<dbReference type="GO" id="GO:0031593">
    <property type="term" value="F:polyubiquitin modification-dependent protein binding"/>
    <property type="evidence" value="ECO:0007669"/>
    <property type="project" value="TreeGrafter"/>
</dbReference>
<dbReference type="GO" id="GO:0006511">
    <property type="term" value="P:ubiquitin-dependent protein catabolic process"/>
    <property type="evidence" value="ECO:0007669"/>
    <property type="project" value="InterPro"/>
</dbReference>
<comment type="similarity">
    <text evidence="1">Belongs to the UFD1 family.</text>
</comment>
<dbReference type="GO" id="GO:0036503">
    <property type="term" value="P:ERAD pathway"/>
    <property type="evidence" value="ECO:0007669"/>
    <property type="project" value="TreeGrafter"/>
</dbReference>
<dbReference type="InterPro" id="IPR042299">
    <property type="entry name" value="Ufd1-like_Nn"/>
</dbReference>
<dbReference type="InterPro" id="IPR004854">
    <property type="entry name" value="Ufd1-like"/>
</dbReference>
<name>A0A835DK34_TETSI</name>
<feature type="domain" description="Ubiquitin fusion degradation protein UFD1 N-terminal subdomain 2" evidence="5">
    <location>
        <begin position="129"/>
        <end position="211"/>
    </location>
</feature>
<evidence type="ECO:0000259" key="5">
    <source>
        <dbReference type="Pfam" id="PF24842"/>
    </source>
</evidence>
<dbReference type="InterPro" id="IPR055418">
    <property type="entry name" value="UFD1_N2"/>
</dbReference>
<feature type="compositionally biased region" description="Low complexity" evidence="3">
    <location>
        <begin position="221"/>
        <end position="231"/>
    </location>
</feature>
<dbReference type="Pfam" id="PF24842">
    <property type="entry name" value="UFD1_N2"/>
    <property type="match status" value="1"/>
</dbReference>
<dbReference type="EMBL" id="JABCRI010000007">
    <property type="protein sequence ID" value="KAF8402934.1"/>
    <property type="molecule type" value="Genomic_DNA"/>
</dbReference>
<keyword evidence="7" id="KW-1185">Reference proteome</keyword>
<evidence type="ECO:0000256" key="1">
    <source>
        <dbReference type="ARBA" id="ARBA00006043"/>
    </source>
</evidence>
<dbReference type="InterPro" id="IPR055417">
    <property type="entry name" value="UFD1_N1"/>
</dbReference>
<evidence type="ECO:0008006" key="8">
    <source>
        <dbReference type="Google" id="ProtNLM"/>
    </source>
</evidence>
<feature type="domain" description="Ubiquitin fusion degradation protein UFD1 N-terminal subdomain 1" evidence="4">
    <location>
        <begin position="33"/>
        <end position="127"/>
    </location>
</feature>
<dbReference type="Gene3D" id="2.40.40.50">
    <property type="entry name" value="Ubiquitin fusion degradation protein UFD1, N-terminal domain"/>
    <property type="match status" value="1"/>
</dbReference>
<evidence type="ECO:0000313" key="6">
    <source>
        <dbReference type="EMBL" id="KAF8402934.1"/>
    </source>
</evidence>
<dbReference type="AlphaFoldDB" id="A0A835DK34"/>
<evidence type="ECO:0000256" key="3">
    <source>
        <dbReference type="SAM" id="MobiDB-lite"/>
    </source>
</evidence>
<dbReference type="Pfam" id="PF03152">
    <property type="entry name" value="UFD1_N1"/>
    <property type="match status" value="1"/>
</dbReference>
<dbReference type="Gene3D" id="3.10.330.10">
    <property type="match status" value="1"/>
</dbReference>
<dbReference type="OMA" id="FLPSWMM"/>
<dbReference type="Proteomes" id="UP000655225">
    <property type="component" value="Unassembled WGS sequence"/>
</dbReference>
<evidence type="ECO:0000313" key="7">
    <source>
        <dbReference type="Proteomes" id="UP000655225"/>
    </source>
</evidence>
<evidence type="ECO:0000256" key="2">
    <source>
        <dbReference type="ARBA" id="ARBA00022786"/>
    </source>
</evidence>
<keyword evidence="2" id="KW-0833">Ubl conjugation pathway</keyword>
<organism evidence="6 7">
    <name type="scientific">Tetracentron sinense</name>
    <name type="common">Spur-leaf</name>
    <dbReference type="NCBI Taxonomy" id="13715"/>
    <lineage>
        <taxon>Eukaryota</taxon>
        <taxon>Viridiplantae</taxon>
        <taxon>Streptophyta</taxon>
        <taxon>Embryophyta</taxon>
        <taxon>Tracheophyta</taxon>
        <taxon>Spermatophyta</taxon>
        <taxon>Magnoliopsida</taxon>
        <taxon>Trochodendrales</taxon>
        <taxon>Trochodendraceae</taxon>
        <taxon>Tetracentron</taxon>
    </lineage>
</organism>
<dbReference type="GO" id="GO:0034098">
    <property type="term" value="C:VCP-NPL4-UFD1 AAA ATPase complex"/>
    <property type="evidence" value="ECO:0007669"/>
    <property type="project" value="TreeGrafter"/>
</dbReference>
<proteinExistence type="inferred from homology"/>
<feature type="region of interest" description="Disordered" evidence="3">
    <location>
        <begin position="244"/>
        <end position="317"/>
    </location>
</feature>
<comment type="caution">
    <text evidence="6">The sequence shown here is derived from an EMBL/GenBank/DDBJ whole genome shotgun (WGS) entry which is preliminary data.</text>
</comment>